<dbReference type="Gene3D" id="3.40.190.170">
    <property type="entry name" value="Bacterial extracellular solute-binding protein, family 7"/>
    <property type="match status" value="1"/>
</dbReference>
<organism evidence="2 3">
    <name type="scientific">Pseudotabrizicola sediminis</name>
    <dbReference type="NCBI Taxonomy" id="2486418"/>
    <lineage>
        <taxon>Bacteria</taxon>
        <taxon>Pseudomonadati</taxon>
        <taxon>Pseudomonadota</taxon>
        <taxon>Alphaproteobacteria</taxon>
        <taxon>Rhodobacterales</taxon>
        <taxon>Paracoccaceae</taxon>
        <taxon>Pseudotabrizicola</taxon>
    </lineage>
</organism>
<dbReference type="EMBL" id="RPEM01000006">
    <property type="protein sequence ID" value="TGD43337.1"/>
    <property type="molecule type" value="Genomic_DNA"/>
</dbReference>
<sequence>MGGLMSAKFFKVQDNVTQSRHAYSPVVVAMSKPKIDTLTPGQQ</sequence>
<dbReference type="Proteomes" id="UP000297741">
    <property type="component" value="Unassembled WGS sequence"/>
</dbReference>
<gene>
    <name evidence="2" type="ORF">EEB11_11080</name>
</gene>
<comment type="caution">
    <text evidence="2">The sequence shown here is derived from an EMBL/GenBank/DDBJ whole genome shotgun (WGS) entry which is preliminary data.</text>
</comment>
<evidence type="ECO:0000313" key="3">
    <source>
        <dbReference type="Proteomes" id="UP000297741"/>
    </source>
</evidence>
<comment type="subcellular location">
    <subcellularLocation>
        <location evidence="1">Cell envelope</location>
    </subcellularLocation>
</comment>
<keyword evidence="3" id="KW-1185">Reference proteome</keyword>
<proteinExistence type="predicted"/>
<dbReference type="InterPro" id="IPR038404">
    <property type="entry name" value="TRAP_DctP_sf"/>
</dbReference>
<reference evidence="2 3" key="1">
    <citation type="submission" date="2018-11" db="EMBL/GenBank/DDBJ databases">
        <title>Tabrizicola sp. isolated from sediment of alpine lake.</title>
        <authorList>
            <person name="Liu Z."/>
        </authorList>
    </citation>
    <scope>NUCLEOTIDE SEQUENCE [LARGE SCALE GENOMIC DNA]</scope>
    <source>
        <strain evidence="2 3">DRYC-M-16</strain>
    </source>
</reference>
<protein>
    <submittedName>
        <fullName evidence="2">Uncharacterized protein</fullName>
    </submittedName>
</protein>
<evidence type="ECO:0000313" key="2">
    <source>
        <dbReference type="EMBL" id="TGD43337.1"/>
    </source>
</evidence>
<name>A0ABY2KLE6_9RHOB</name>
<accession>A0ABY2KLE6</accession>
<evidence type="ECO:0000256" key="1">
    <source>
        <dbReference type="ARBA" id="ARBA00004196"/>
    </source>
</evidence>